<dbReference type="EMBL" id="LLKB01000001">
    <property type="protein sequence ID" value="KQC86145.1"/>
    <property type="molecule type" value="Genomic_DNA"/>
</dbReference>
<evidence type="ECO:0000256" key="1">
    <source>
        <dbReference type="SAM" id="Phobius"/>
    </source>
</evidence>
<keyword evidence="1" id="KW-0812">Transmembrane</keyword>
<sequence>MIRLEKTIVAGSMALLLAGTSFFMPQNKVMAARTIKIDGNPSEWDGITAYKSNDSKIAKWSVSKNDDYVYFYVQQNGGNIYGQPITSTNFIIKYEDGSSDGIRFGANMNAVKNGTFGDIDGVGDKDKASEPSQEKDKYETEFRIPQKFFGGKKYTLEYCGTKVKSEDITDLKSKDEETKSDYVYNGIKIDGNFSDWNAVDKKDVTGNTEKNNNLSKAAVVFDGDYIYIYLKETSDGAALASGSYSRGAYELLTDTGRRTSLKLVKKDGKYQVEVNDYVNHQMKGESIKVEHSNLQYEISVPVSALKQYNKKVSFGYYCADKPLVEDIVNIDKGSSHGALNKKFDGITYDGEYSDWDDYPHSLIEYSTQGGQTDDSEAALYASDGYLYGHVKSLLHKTTEGKNEFMPFAVRANKNDKTSISFRFVSVDKDGNINWNPKLTNLENGTYEFTLVDIGSWTTYKNVSDKGFIDYGKIKITAGSKYDEMEYRIYMNKLAKKFGLDENEMKVLQAQYINIGEEWVTYAGTSTGPFVGVTMCCLTAAGVLSYKKRKDKKSMMRIAE</sequence>
<evidence type="ECO:0000313" key="2">
    <source>
        <dbReference type="EMBL" id="KQC86145.1"/>
    </source>
</evidence>
<dbReference type="RefSeq" id="WP_055941407.1">
    <property type="nucleotide sequence ID" value="NZ_JAQDDZ010000003.1"/>
</dbReference>
<comment type="caution">
    <text evidence="2">The sequence shown here is derived from an EMBL/GenBank/DDBJ whole genome shotgun (WGS) entry which is preliminary data.</text>
</comment>
<dbReference type="Proteomes" id="UP000050833">
    <property type="component" value="Unassembled WGS sequence"/>
</dbReference>
<reference evidence="2 3" key="1">
    <citation type="submission" date="2015-10" db="EMBL/GenBank/DDBJ databases">
        <title>Butyribacter intestini gen. nov., sp. nov., a butyric acid-producing bacterium of the family Lachnospiraceae isolated from the human faeces.</title>
        <authorList>
            <person name="Zou Y."/>
            <person name="Xue W."/>
            <person name="Luo G."/>
            <person name="Lv M."/>
        </authorList>
    </citation>
    <scope>NUCLEOTIDE SEQUENCE [LARGE SCALE GENOMIC DNA]</scope>
    <source>
        <strain evidence="2 3">TF01-11</strain>
    </source>
</reference>
<accession>A0AAW3JUX6</accession>
<evidence type="ECO:0000313" key="3">
    <source>
        <dbReference type="Proteomes" id="UP000050833"/>
    </source>
</evidence>
<protein>
    <recommendedName>
        <fullName evidence="4">Firmicu-CTERM sorting domain-containing protein</fullName>
    </recommendedName>
</protein>
<feature type="transmembrane region" description="Helical" evidence="1">
    <location>
        <begin position="518"/>
        <end position="545"/>
    </location>
</feature>
<organism evidence="2 3">
    <name type="scientific">Butyribacter intestini</name>
    <dbReference type="NCBI Taxonomy" id="1703332"/>
    <lineage>
        <taxon>Bacteria</taxon>
        <taxon>Bacillati</taxon>
        <taxon>Bacillota</taxon>
        <taxon>Clostridia</taxon>
        <taxon>Lachnospirales</taxon>
        <taxon>Lachnospiraceae</taxon>
        <taxon>Butyribacter</taxon>
    </lineage>
</organism>
<name>A0AAW3JUX6_9FIRM</name>
<keyword evidence="1" id="KW-1133">Transmembrane helix</keyword>
<dbReference type="AlphaFoldDB" id="A0AAW3JUX6"/>
<keyword evidence="1" id="KW-0472">Membrane</keyword>
<gene>
    <name evidence="2" type="ORF">APZ18_02825</name>
</gene>
<evidence type="ECO:0008006" key="4">
    <source>
        <dbReference type="Google" id="ProtNLM"/>
    </source>
</evidence>
<dbReference type="NCBIfam" id="TIGR04145">
    <property type="entry name" value="Firmicu_CTERM"/>
    <property type="match status" value="1"/>
</dbReference>
<proteinExistence type="predicted"/>
<dbReference type="InterPro" id="IPR026409">
    <property type="entry name" value="Firmicu_CTERM"/>
</dbReference>
<keyword evidence="3" id="KW-1185">Reference proteome</keyword>